<dbReference type="GO" id="GO:0003723">
    <property type="term" value="F:RNA binding"/>
    <property type="evidence" value="ECO:0007669"/>
    <property type="project" value="InterPro"/>
</dbReference>
<dbReference type="InterPro" id="IPR020103">
    <property type="entry name" value="PsdUridine_synth_cat_dom_sf"/>
</dbReference>
<protein>
    <recommendedName>
        <fullName evidence="1">tRNA pseudouridine(55) synthase</fullName>
        <ecNumber evidence="1">5.4.99.25</ecNumber>
    </recommendedName>
</protein>
<evidence type="ECO:0000313" key="7">
    <source>
        <dbReference type="EMBL" id="SUZ87111.1"/>
    </source>
</evidence>
<dbReference type="Pfam" id="PF09142">
    <property type="entry name" value="TruB_C"/>
    <property type="match status" value="1"/>
</dbReference>
<dbReference type="InterPro" id="IPR002501">
    <property type="entry name" value="PsdUridine_synth_N"/>
</dbReference>
<dbReference type="EC" id="5.4.99.25" evidence="1"/>
<evidence type="ECO:0000259" key="6">
    <source>
        <dbReference type="Pfam" id="PF16198"/>
    </source>
</evidence>
<keyword evidence="3" id="KW-0413">Isomerase</keyword>
<dbReference type="HAMAP" id="MF_01080">
    <property type="entry name" value="TruB_bact"/>
    <property type="match status" value="1"/>
</dbReference>
<dbReference type="NCBIfam" id="TIGR00431">
    <property type="entry name" value="TruB"/>
    <property type="match status" value="1"/>
</dbReference>
<dbReference type="SUPFAM" id="SSF88697">
    <property type="entry name" value="PUA domain-like"/>
    <property type="match status" value="1"/>
</dbReference>
<dbReference type="CDD" id="cd02573">
    <property type="entry name" value="PseudoU_synth_EcTruB"/>
    <property type="match status" value="1"/>
</dbReference>
<reference evidence="7" key="1">
    <citation type="submission" date="2018-05" db="EMBL/GenBank/DDBJ databases">
        <authorList>
            <person name="Lanie J.A."/>
            <person name="Ng W.-L."/>
            <person name="Kazmierczak K.M."/>
            <person name="Andrzejewski T.M."/>
            <person name="Davidsen T.M."/>
            <person name="Wayne K.J."/>
            <person name="Tettelin H."/>
            <person name="Glass J.I."/>
            <person name="Rusch D."/>
            <person name="Podicherti R."/>
            <person name="Tsui H.-C.T."/>
            <person name="Winkler M.E."/>
        </authorList>
    </citation>
    <scope>NUCLEOTIDE SEQUENCE</scope>
</reference>
<dbReference type="GO" id="GO:0160148">
    <property type="term" value="F:tRNA pseudouridine(55) synthase activity"/>
    <property type="evidence" value="ECO:0007669"/>
    <property type="project" value="UniProtKB-EC"/>
</dbReference>
<dbReference type="InterPro" id="IPR014780">
    <property type="entry name" value="tRNA_psdUridine_synth_TruB"/>
</dbReference>
<dbReference type="Pfam" id="PF16198">
    <property type="entry name" value="TruB_C_2"/>
    <property type="match status" value="1"/>
</dbReference>
<dbReference type="AlphaFoldDB" id="A0A381R5U9"/>
<dbReference type="InterPro" id="IPR015947">
    <property type="entry name" value="PUA-like_sf"/>
</dbReference>
<dbReference type="GO" id="GO:1990481">
    <property type="term" value="P:mRNA pseudouridine synthesis"/>
    <property type="evidence" value="ECO:0007669"/>
    <property type="project" value="TreeGrafter"/>
</dbReference>
<dbReference type="EMBL" id="UINC01001709">
    <property type="protein sequence ID" value="SUZ87111.1"/>
    <property type="molecule type" value="Genomic_DNA"/>
</dbReference>
<dbReference type="InterPro" id="IPR015225">
    <property type="entry name" value="tRNA_psdUridine_synth_fam2_C"/>
</dbReference>
<keyword evidence="2" id="KW-0819">tRNA processing</keyword>
<feature type="non-terminal residue" evidence="7">
    <location>
        <position position="1"/>
    </location>
</feature>
<dbReference type="Gene3D" id="3.30.2350.10">
    <property type="entry name" value="Pseudouridine synthase"/>
    <property type="match status" value="1"/>
</dbReference>
<dbReference type="PANTHER" id="PTHR13767">
    <property type="entry name" value="TRNA-PSEUDOURIDINE SYNTHASE"/>
    <property type="match status" value="1"/>
</dbReference>
<name>A0A381R5U9_9ZZZZ</name>
<evidence type="ECO:0000256" key="2">
    <source>
        <dbReference type="ARBA" id="ARBA00022694"/>
    </source>
</evidence>
<dbReference type="Pfam" id="PF01509">
    <property type="entry name" value="TruB_N"/>
    <property type="match status" value="1"/>
</dbReference>
<feature type="domain" description="tRNA pseudouridine synthase II TruB subfamily 2 C-terminal" evidence="5">
    <location>
        <begin position="236"/>
        <end position="295"/>
    </location>
</feature>
<feature type="domain" description="tRNA pseudouridylate synthase B C-terminal" evidence="6">
    <location>
        <begin position="183"/>
        <end position="216"/>
    </location>
</feature>
<evidence type="ECO:0000256" key="3">
    <source>
        <dbReference type="ARBA" id="ARBA00023235"/>
    </source>
</evidence>
<proteinExistence type="inferred from homology"/>
<organism evidence="7">
    <name type="scientific">marine metagenome</name>
    <dbReference type="NCBI Taxonomy" id="408172"/>
    <lineage>
        <taxon>unclassified sequences</taxon>
        <taxon>metagenomes</taxon>
        <taxon>ecological metagenomes</taxon>
    </lineage>
</organism>
<dbReference type="PANTHER" id="PTHR13767:SF2">
    <property type="entry name" value="PSEUDOURIDYLATE SYNTHASE TRUB1"/>
    <property type="match status" value="1"/>
</dbReference>
<evidence type="ECO:0000259" key="5">
    <source>
        <dbReference type="Pfam" id="PF09142"/>
    </source>
</evidence>
<accession>A0A381R5U9</accession>
<dbReference type="GO" id="GO:0006400">
    <property type="term" value="P:tRNA modification"/>
    <property type="evidence" value="ECO:0007669"/>
    <property type="project" value="TreeGrafter"/>
</dbReference>
<feature type="domain" description="Pseudouridine synthase II N-terminal" evidence="4">
    <location>
        <begin position="33"/>
        <end position="182"/>
    </location>
</feature>
<evidence type="ECO:0000259" key="4">
    <source>
        <dbReference type="Pfam" id="PF01509"/>
    </source>
</evidence>
<dbReference type="InterPro" id="IPR032819">
    <property type="entry name" value="TruB_C"/>
</dbReference>
<evidence type="ECO:0000256" key="1">
    <source>
        <dbReference type="ARBA" id="ARBA00012787"/>
    </source>
</evidence>
<gene>
    <name evidence="7" type="ORF">METZ01_LOCUS39965</name>
</gene>
<sequence>VANRPPGPVGPDGIAVIDKAAEWTSHDVVAKARGVLGTRKVGHSGTLDPDATGVLVLGVGRATRLLRFLTLLPKQYVGQVVLGSETTTLDASGEVTAVHDMSAVTPGHVALAARRFVGDIEQVPPMVSAVKVDGRRLYEIAREGGEVERKARPVSVARFDVTPADEPGVFDAVVECSSGTYVRTLAADLGVALGGGAHLRNLRRTAVGSFTLADAHPVEAPVLLPLSEALRDLSGVRVDEATAADISFGRPLALYRLGLDADAGGDGPWPVHGPDGTLLAVYEPHEGGARPVMVLAAAGS</sequence>
<dbReference type="SUPFAM" id="SSF55120">
    <property type="entry name" value="Pseudouridine synthase"/>
    <property type="match status" value="1"/>
</dbReference>